<gene>
    <name evidence="2" type="ORF">DFR34_11830</name>
</gene>
<dbReference type="NCBIfam" id="TIGR00684">
    <property type="entry name" value="narJ"/>
    <property type="match status" value="1"/>
</dbReference>
<dbReference type="InterPro" id="IPR036411">
    <property type="entry name" value="TorD-like_sf"/>
</dbReference>
<dbReference type="OrthoDB" id="8478585at2"/>
<dbReference type="GO" id="GO:0042128">
    <property type="term" value="P:nitrate assimilation"/>
    <property type="evidence" value="ECO:0007669"/>
    <property type="project" value="UniProtKB-KW"/>
</dbReference>
<dbReference type="Proteomes" id="UP000247555">
    <property type="component" value="Unassembled WGS sequence"/>
</dbReference>
<dbReference type="GO" id="GO:0051131">
    <property type="term" value="P:chaperone-mediated protein complex assembly"/>
    <property type="evidence" value="ECO:0007669"/>
    <property type="project" value="InterPro"/>
</dbReference>
<dbReference type="InterPro" id="IPR003765">
    <property type="entry name" value="NO3_reductase_chaperone_NarJ"/>
</dbReference>
<proteinExistence type="predicted"/>
<organism evidence="2 3">
    <name type="scientific">Rivihabitans pingtungensis</name>
    <dbReference type="NCBI Taxonomy" id="1054498"/>
    <lineage>
        <taxon>Bacteria</taxon>
        <taxon>Pseudomonadati</taxon>
        <taxon>Pseudomonadota</taxon>
        <taxon>Betaproteobacteria</taxon>
        <taxon>Neisseriales</taxon>
        <taxon>Aquaspirillaceae</taxon>
        <taxon>Rivihabitans</taxon>
    </lineage>
</organism>
<accession>A0A318KHA8</accession>
<dbReference type="InterPro" id="IPR020945">
    <property type="entry name" value="DMSO/NO3_reduct_chaperone"/>
</dbReference>
<name>A0A318KHA8_9NEIS</name>
<evidence type="ECO:0000313" key="3">
    <source>
        <dbReference type="Proteomes" id="UP000247555"/>
    </source>
</evidence>
<keyword evidence="1" id="KW-0534">Nitrate assimilation</keyword>
<dbReference type="GO" id="GO:0051082">
    <property type="term" value="F:unfolded protein binding"/>
    <property type="evidence" value="ECO:0007669"/>
    <property type="project" value="InterPro"/>
</dbReference>
<dbReference type="SUPFAM" id="SSF89155">
    <property type="entry name" value="TorD-like"/>
    <property type="match status" value="1"/>
</dbReference>
<dbReference type="RefSeq" id="WP_110391449.1">
    <property type="nucleotide sequence ID" value="NZ_QJKI01000018.1"/>
</dbReference>
<sequence>MRAPAHPLSYRVLSLLLDYPEQPLIDALPELDSALADVEPALCAQLAPLFAHLGGEPSLIALQETYVGTFDRQPAHSLHLFEHLHGEDRARGQAMVDLIEEYRAHGFEPVSHELPDYLPLFLEFLSLCAADEARRLLDDAVHVVAHIGRQLASRGSPYACVLQALATLASVEPQPLSVPPVRDMDEALETFGPGPDGVEPLLKPALPELAPIHFHPSRPHA</sequence>
<keyword evidence="3" id="KW-1185">Reference proteome</keyword>
<dbReference type="PANTHER" id="PTHR43680:SF2">
    <property type="entry name" value="NITRATE REDUCTASE MOLYBDENUM COFACTOR ASSEMBLY CHAPERONE NARJ"/>
    <property type="match status" value="1"/>
</dbReference>
<dbReference type="AlphaFoldDB" id="A0A318KHA8"/>
<dbReference type="Pfam" id="PF02613">
    <property type="entry name" value="Nitrate_red_del"/>
    <property type="match status" value="1"/>
</dbReference>
<protein>
    <submittedName>
        <fullName evidence="2">Respiratory nitrate reductase chaperone NarJ</fullName>
    </submittedName>
</protein>
<dbReference type="Gene3D" id="1.10.3480.10">
    <property type="entry name" value="TorD-like"/>
    <property type="match status" value="1"/>
</dbReference>
<evidence type="ECO:0000313" key="2">
    <source>
        <dbReference type="EMBL" id="PXX77221.1"/>
    </source>
</evidence>
<evidence type="ECO:0000256" key="1">
    <source>
        <dbReference type="ARBA" id="ARBA00023063"/>
    </source>
</evidence>
<dbReference type="PANTHER" id="PTHR43680">
    <property type="entry name" value="NITRATE REDUCTASE MOLYBDENUM COFACTOR ASSEMBLY CHAPERONE"/>
    <property type="match status" value="1"/>
</dbReference>
<reference evidence="2 3" key="1">
    <citation type="submission" date="2018-05" db="EMBL/GenBank/DDBJ databases">
        <title>Genomic Encyclopedia of Type Strains, Phase IV (KMG-IV): sequencing the most valuable type-strain genomes for metagenomic binning, comparative biology and taxonomic classification.</title>
        <authorList>
            <person name="Goeker M."/>
        </authorList>
    </citation>
    <scope>NUCLEOTIDE SEQUENCE [LARGE SCALE GENOMIC DNA]</scope>
    <source>
        <strain evidence="2 3">DSM 29661</strain>
    </source>
</reference>
<dbReference type="EMBL" id="QJKI01000018">
    <property type="protein sequence ID" value="PXX77221.1"/>
    <property type="molecule type" value="Genomic_DNA"/>
</dbReference>
<dbReference type="GO" id="GO:0016530">
    <property type="term" value="F:metallochaperone activity"/>
    <property type="evidence" value="ECO:0007669"/>
    <property type="project" value="TreeGrafter"/>
</dbReference>
<comment type="caution">
    <text evidence="2">The sequence shown here is derived from an EMBL/GenBank/DDBJ whole genome shotgun (WGS) entry which is preliminary data.</text>
</comment>